<reference evidence="10" key="4">
    <citation type="journal article" date="2019" name="Int. J. Syst. Evol. Microbiol.">
        <title>Streptococcus chenjunshii sp. nov. isolated from feces of Tibetan antelopes.</title>
        <authorList>
            <person name="Tian Z."/>
            <person name="Lu S."/>
            <person name="Jin D."/>
            <person name="Yang J."/>
            <person name="Pu J."/>
            <person name="Lai X.H."/>
            <person name="Bai X.N."/>
            <person name="Wu X.M."/>
            <person name="Li J."/>
            <person name="Wang S."/>
            <person name="Xu J."/>
        </authorList>
    </citation>
    <scope>NUCLEOTIDE SEQUENCE</scope>
    <source>
        <strain evidence="10">Z15</strain>
    </source>
</reference>
<dbReference type="InterPro" id="IPR003783">
    <property type="entry name" value="Regulatory_RecX"/>
</dbReference>
<keyword evidence="5 6" id="KW-0963">Cytoplasm</keyword>
<reference evidence="13" key="3">
    <citation type="submission" date="2018-08" db="EMBL/GenBank/DDBJ databases">
        <title>Streptococcus chenjunshii sp. nov., isolated from stools sample of the Tibetan antelope in the Qinghai-Tibet plateau, China.</title>
        <authorList>
            <person name="Tian Z."/>
        </authorList>
    </citation>
    <scope>NUCLEOTIDE SEQUENCE [LARGE SCALE GENOMIC DNA]</scope>
    <source>
        <strain evidence="13">Z15</strain>
    </source>
</reference>
<evidence type="ECO:0000313" key="10">
    <source>
        <dbReference type="EMBL" id="AXQ79212.1"/>
    </source>
</evidence>
<reference evidence="12 14" key="2">
    <citation type="submission" date="2018-08" db="EMBL/GenBank/DDBJ databases">
        <title>Draft genome of Streptococcus sp. nov. Z1.</title>
        <authorList>
            <person name="Tian Z."/>
        </authorList>
    </citation>
    <scope>NUCLEOTIDE SEQUENCE [LARGE SCALE GENOMIC DNA]</scope>
    <source>
        <strain evidence="12">Z1</strain>
        <strain evidence="14">Z1(2018)</strain>
    </source>
</reference>
<organism evidence="12 14">
    <name type="scientific">Streptococcus chenjunshii</name>
    <dbReference type="NCBI Taxonomy" id="2173853"/>
    <lineage>
        <taxon>Bacteria</taxon>
        <taxon>Bacillati</taxon>
        <taxon>Bacillota</taxon>
        <taxon>Bacilli</taxon>
        <taxon>Lactobacillales</taxon>
        <taxon>Streptococcaceae</taxon>
        <taxon>Streptococcus</taxon>
    </lineage>
</organism>
<accession>A0A372KL06</accession>
<accession>A0A346NDW7</accession>
<evidence type="ECO:0000256" key="1">
    <source>
        <dbReference type="ARBA" id="ARBA00003529"/>
    </source>
</evidence>
<feature type="domain" description="RecX second three-helical" evidence="7">
    <location>
        <begin position="104"/>
        <end position="143"/>
    </location>
</feature>
<dbReference type="Pfam" id="PF21982">
    <property type="entry name" value="RecX_HTH1"/>
    <property type="match status" value="1"/>
</dbReference>
<evidence type="ECO:0000256" key="3">
    <source>
        <dbReference type="ARBA" id="ARBA00009695"/>
    </source>
</evidence>
<evidence type="ECO:0000256" key="6">
    <source>
        <dbReference type="HAMAP-Rule" id="MF_01114"/>
    </source>
</evidence>
<feature type="domain" description="RecX first three-helical" evidence="9">
    <location>
        <begin position="59"/>
        <end position="97"/>
    </location>
</feature>
<feature type="domain" description="RecX third three-helical" evidence="8">
    <location>
        <begin position="209"/>
        <end position="254"/>
    </location>
</feature>
<dbReference type="PANTHER" id="PTHR33602:SF1">
    <property type="entry name" value="REGULATORY PROTEIN RECX FAMILY PROTEIN"/>
    <property type="match status" value="1"/>
</dbReference>
<evidence type="ECO:0000313" key="11">
    <source>
        <dbReference type="EMBL" id="RFU50784.1"/>
    </source>
</evidence>
<keyword evidence="15" id="KW-1185">Reference proteome</keyword>
<name>A0A372KL06_9STRE</name>
<dbReference type="InterPro" id="IPR053925">
    <property type="entry name" value="RecX_HTH_3rd"/>
</dbReference>
<dbReference type="RefSeq" id="WP_116878420.1">
    <property type="nucleotide sequence ID" value="NZ_CP031733.1"/>
</dbReference>
<dbReference type="OrthoDB" id="5421057at2"/>
<evidence type="ECO:0000313" key="14">
    <source>
        <dbReference type="Proteomes" id="UP000262901"/>
    </source>
</evidence>
<dbReference type="Gene3D" id="1.10.10.10">
    <property type="entry name" value="Winged helix-like DNA-binding domain superfamily/Winged helix DNA-binding domain"/>
    <property type="match status" value="4"/>
</dbReference>
<comment type="similarity">
    <text evidence="3 6">Belongs to the RecX family.</text>
</comment>
<dbReference type="InterPro" id="IPR036388">
    <property type="entry name" value="WH-like_DNA-bd_sf"/>
</dbReference>
<evidence type="ECO:0000259" key="8">
    <source>
        <dbReference type="Pfam" id="PF21981"/>
    </source>
</evidence>
<dbReference type="Proteomes" id="UP000264056">
    <property type="component" value="Unassembled WGS sequence"/>
</dbReference>
<evidence type="ECO:0000313" key="12">
    <source>
        <dbReference type="EMBL" id="RFU52965.1"/>
    </source>
</evidence>
<comment type="function">
    <text evidence="1 6">Modulates RecA activity.</text>
</comment>
<evidence type="ECO:0000256" key="5">
    <source>
        <dbReference type="ARBA" id="ARBA00022490"/>
    </source>
</evidence>
<proteinExistence type="inferred from homology"/>
<evidence type="ECO:0000259" key="7">
    <source>
        <dbReference type="Pfam" id="PF02631"/>
    </source>
</evidence>
<dbReference type="Proteomes" id="UP000246115">
    <property type="component" value="Chromosome"/>
</dbReference>
<dbReference type="GO" id="GO:0006282">
    <property type="term" value="P:regulation of DNA repair"/>
    <property type="evidence" value="ECO:0007669"/>
    <property type="project" value="UniProtKB-UniRule"/>
</dbReference>
<dbReference type="PANTHER" id="PTHR33602">
    <property type="entry name" value="REGULATORY PROTEIN RECX FAMILY PROTEIN"/>
    <property type="match status" value="1"/>
</dbReference>
<dbReference type="InterPro" id="IPR053924">
    <property type="entry name" value="RecX_HTH_2nd"/>
</dbReference>
<reference evidence="11 15" key="1">
    <citation type="submission" date="2018-08" db="EMBL/GenBank/DDBJ databases">
        <title>Draft genome of Streptococcus sp .nov. Z2.</title>
        <authorList>
            <person name="Tian Z."/>
        </authorList>
    </citation>
    <scope>NUCLEOTIDE SEQUENCE [LARGE SCALE GENOMIC DNA]</scope>
    <source>
        <strain evidence="11 15">Z2</strain>
    </source>
</reference>
<evidence type="ECO:0000259" key="9">
    <source>
        <dbReference type="Pfam" id="PF21982"/>
    </source>
</evidence>
<dbReference type="EMBL" id="QVQY01000017">
    <property type="protein sequence ID" value="RFU50784.1"/>
    <property type="molecule type" value="Genomic_DNA"/>
</dbReference>
<evidence type="ECO:0000256" key="2">
    <source>
        <dbReference type="ARBA" id="ARBA00004496"/>
    </source>
</evidence>
<evidence type="ECO:0000313" key="13">
    <source>
        <dbReference type="Proteomes" id="UP000246115"/>
    </source>
</evidence>
<sequence>MKITKIEKKKQHYLLEIDGKDQLYITQDTIVRFLLSKGMQLNQQLLTEIKEFAQFSFGKNSALHYLSFKQRSETEVNNYLKKHDFQDQIIGRIIADLKDNRWIDDQKYAETLIQQNLTAGDKGPYLLKQKLRQKGVAEAVADQELAKTDFSPVADRVSQKLFKKYQNKLPETGLRNKIIQSLTVKGFSYEEAKKTFAALSIETSDEIQEQLLDKELEKAYRRYSKKYEGYALKQRLIQYLARKGFSFDAIDRALRNYQ</sequence>
<dbReference type="InterPro" id="IPR053926">
    <property type="entry name" value="RecX_HTH_1st"/>
</dbReference>
<gene>
    <name evidence="6 12" type="primary">recX</name>
    <name evidence="10" type="ORF">DDV21_009015</name>
    <name evidence="11" type="ORF">DDV22_07045</name>
    <name evidence="12" type="ORF">DDV23_07125</name>
</gene>
<dbReference type="NCBIfam" id="NF010733">
    <property type="entry name" value="PRK14135.1"/>
    <property type="match status" value="1"/>
</dbReference>
<dbReference type="GO" id="GO:0005737">
    <property type="term" value="C:cytoplasm"/>
    <property type="evidence" value="ECO:0007669"/>
    <property type="project" value="UniProtKB-SubCell"/>
</dbReference>
<dbReference type="Pfam" id="PF02631">
    <property type="entry name" value="RecX_HTH2"/>
    <property type="match status" value="1"/>
</dbReference>
<protein>
    <recommendedName>
        <fullName evidence="4 6">Regulatory protein RecX</fullName>
    </recommendedName>
</protein>
<evidence type="ECO:0000256" key="4">
    <source>
        <dbReference type="ARBA" id="ARBA00018111"/>
    </source>
</evidence>
<dbReference type="KEGG" id="schj:DDV21_009015"/>
<evidence type="ECO:0000313" key="15">
    <source>
        <dbReference type="Proteomes" id="UP000264056"/>
    </source>
</evidence>
<dbReference type="AlphaFoldDB" id="A0A372KL06"/>
<dbReference type="HAMAP" id="MF_01114">
    <property type="entry name" value="RecX"/>
    <property type="match status" value="1"/>
</dbReference>
<dbReference type="Pfam" id="PF21981">
    <property type="entry name" value="RecX_HTH3"/>
    <property type="match status" value="1"/>
</dbReference>
<dbReference type="EMBL" id="CP031733">
    <property type="protein sequence ID" value="AXQ79212.1"/>
    <property type="molecule type" value="Genomic_DNA"/>
</dbReference>
<comment type="subcellular location">
    <subcellularLocation>
        <location evidence="2 6">Cytoplasm</location>
    </subcellularLocation>
</comment>
<dbReference type="Proteomes" id="UP000262901">
    <property type="component" value="Unassembled WGS sequence"/>
</dbReference>
<dbReference type="EMBL" id="QVQZ01000015">
    <property type="protein sequence ID" value="RFU52965.1"/>
    <property type="molecule type" value="Genomic_DNA"/>
</dbReference>